<dbReference type="WBParaSite" id="L893_g24677.t1">
    <property type="protein sequence ID" value="L893_g24677.t1"/>
    <property type="gene ID" value="L893_g24677"/>
</dbReference>
<organism evidence="1 2">
    <name type="scientific">Steinernema glaseri</name>
    <dbReference type="NCBI Taxonomy" id="37863"/>
    <lineage>
        <taxon>Eukaryota</taxon>
        <taxon>Metazoa</taxon>
        <taxon>Ecdysozoa</taxon>
        <taxon>Nematoda</taxon>
        <taxon>Chromadorea</taxon>
        <taxon>Rhabditida</taxon>
        <taxon>Tylenchina</taxon>
        <taxon>Panagrolaimomorpha</taxon>
        <taxon>Strongyloidoidea</taxon>
        <taxon>Steinernematidae</taxon>
        <taxon>Steinernema</taxon>
    </lineage>
</organism>
<reference evidence="2" key="1">
    <citation type="submission" date="2016-11" db="UniProtKB">
        <authorList>
            <consortium name="WormBaseParasite"/>
        </authorList>
    </citation>
    <scope>IDENTIFICATION</scope>
</reference>
<dbReference type="Proteomes" id="UP000095287">
    <property type="component" value="Unplaced"/>
</dbReference>
<name>A0A1I7ZB56_9BILA</name>
<keyword evidence="1" id="KW-1185">Reference proteome</keyword>
<protein>
    <submittedName>
        <fullName evidence="2">Ras-associating domain-containing protein</fullName>
    </submittedName>
</protein>
<proteinExistence type="predicted"/>
<sequence length="227" mass="25976">MLTHPAAHLYNHRSVCVAIHDAAKDYNCLLIPRDYIKTIESFTRFAAYVTNEKKDGHTVSYKLIPREAIDCLNDFFVEDDEDLTVFEQYGAWNSKISTGLISFSTEELPTVLKLLQDHIDKRFGTELANCASSPCTVQLLANVTGEHAFRAVLMDLPSNETLLAWTGALVQYNVAEATSFCQELCCQAKSEKRERCVLQLWDKYAHYVDDRIVKKFRRIYDAILHDE</sequence>
<accession>A0A1I7ZB56</accession>
<evidence type="ECO:0000313" key="1">
    <source>
        <dbReference type="Proteomes" id="UP000095287"/>
    </source>
</evidence>
<evidence type="ECO:0000313" key="2">
    <source>
        <dbReference type="WBParaSite" id="L893_g24677.t1"/>
    </source>
</evidence>
<dbReference type="AlphaFoldDB" id="A0A1I7ZB56"/>